<feature type="compositionally biased region" description="Basic and acidic residues" evidence="1">
    <location>
        <begin position="927"/>
        <end position="944"/>
    </location>
</feature>
<dbReference type="Proteomes" id="UP000683000">
    <property type="component" value="Unassembled WGS sequence"/>
</dbReference>
<accession>A0A8I2YH49</accession>
<evidence type="ECO:0000313" key="4">
    <source>
        <dbReference type="EMBL" id="KAG6371652.1"/>
    </source>
</evidence>
<comment type="caution">
    <text evidence="4">The sequence shown here is derived from an EMBL/GenBank/DDBJ whole genome shotgun (WGS) entry which is preliminary data.</text>
</comment>
<evidence type="ECO:0000256" key="1">
    <source>
        <dbReference type="SAM" id="MobiDB-lite"/>
    </source>
</evidence>
<keyword evidence="2" id="KW-0472">Membrane</keyword>
<reference evidence="4" key="1">
    <citation type="submission" date="2021-03" db="EMBL/GenBank/DDBJ databases">
        <title>Evolutionary innovations through gain and loss of genes in the ectomycorrhizal Boletales.</title>
        <authorList>
            <person name="Wu G."/>
            <person name="Miyauchi S."/>
            <person name="Morin E."/>
            <person name="Yang Z.-L."/>
            <person name="Xu J."/>
            <person name="Martin F.M."/>
        </authorList>
    </citation>
    <scope>NUCLEOTIDE SEQUENCE</scope>
    <source>
        <strain evidence="4">BR01</strain>
    </source>
</reference>
<gene>
    <name evidence="4" type="ORF">JVT61DRAFT_9366</name>
</gene>
<name>A0A8I2YH49_9AGAM</name>
<feature type="domain" description="Nucleolar 27S pre-rRNA processing Urb2/Npa2 C-terminal" evidence="3">
    <location>
        <begin position="1272"/>
        <end position="1466"/>
    </location>
</feature>
<dbReference type="InterPro" id="IPR018849">
    <property type="entry name" value="Urb2/Npa2_C"/>
</dbReference>
<dbReference type="OrthoDB" id="160374at2759"/>
<evidence type="ECO:0000313" key="5">
    <source>
        <dbReference type="Proteomes" id="UP000683000"/>
    </source>
</evidence>
<keyword evidence="2" id="KW-1133">Transmembrane helix</keyword>
<feature type="region of interest" description="Disordered" evidence="1">
    <location>
        <begin position="919"/>
        <end position="949"/>
    </location>
</feature>
<proteinExistence type="predicted"/>
<keyword evidence="2" id="KW-0812">Transmembrane</keyword>
<organism evidence="4 5">
    <name type="scientific">Boletus reticuloceps</name>
    <dbReference type="NCBI Taxonomy" id="495285"/>
    <lineage>
        <taxon>Eukaryota</taxon>
        <taxon>Fungi</taxon>
        <taxon>Dikarya</taxon>
        <taxon>Basidiomycota</taxon>
        <taxon>Agaricomycotina</taxon>
        <taxon>Agaricomycetes</taxon>
        <taxon>Agaricomycetidae</taxon>
        <taxon>Boletales</taxon>
        <taxon>Boletineae</taxon>
        <taxon>Boletaceae</taxon>
        <taxon>Boletoideae</taxon>
        <taxon>Boletus</taxon>
    </lineage>
</organism>
<evidence type="ECO:0000256" key="2">
    <source>
        <dbReference type="SAM" id="Phobius"/>
    </source>
</evidence>
<evidence type="ECO:0000259" key="3">
    <source>
        <dbReference type="Pfam" id="PF10441"/>
    </source>
</evidence>
<dbReference type="Pfam" id="PF10441">
    <property type="entry name" value="Urb2"/>
    <property type="match status" value="1"/>
</dbReference>
<feature type="transmembrane region" description="Helical" evidence="2">
    <location>
        <begin position="1508"/>
        <end position="1527"/>
    </location>
</feature>
<protein>
    <submittedName>
        <fullName evidence="4">Urb2/Npa2 family-domain-containing protein</fullName>
    </submittedName>
</protein>
<keyword evidence="5" id="KW-1185">Reference proteome</keyword>
<sequence length="1537" mass="170257">MATDRPQSVHALVRLLKSSTDPPSAPGPSKIEIASLAWSDPSFRTADKGEVVGEWILTLLGQANKTRRERDANPAFDPIADSRYWTLLCAVLTTPPPAAVRPIKTWLLPLLNRFQVDTIVIELLTLQSPQILALARVSLGVIWPLAEKKISIDALAECLTAVFNACTEWERVDDNLGWICSAVVATYKNVLANAGNKKKLYHSFLNLRLSSWLCAICTSPSLVGPSSVKQLQDSIYAAGIDTLFSLDALKQPLDTLFNALSSRISSHLLVLPRLFTSFLGAIHRHRSALFVSATSVVGVKEEVRKKGMEFIERCWILIRGSSSLPEGFDLQKCESIIGILRIVEKERLFVRDMHTDVTKGEHGEELALSEARDTAVKMLETVDASSKDNQAAQIVLCIQLLDVLVQIEYDFIGSVLERILSALINIPPSLSHFVMASSSRFLDRALEYHTKTRTVHTYALALLDAVVASSVSSTYGTLVSRSMASTFPLAYHLPAFARALRTTLTPTQTVPLATAALHAVESAWKAFKNAYKEEERSVKKRKVTEDTIECGRESRSVPIQARVFSCTGRVSGIILSNLPANAYTKDEEYSLDHLWGDVGKLGWDVIWDSLREKTPKDHDTVQARDSKKRKHVVNTDPPSVLYPHVVTSAAFRFLYDVRARVSFRLGDCDWLGEAHVGALLDAARDEASDPELVLEIIRTLLWHVWYTHNCEYQKQMEIQAIFTVILDIITTYPLSGSKWSGVSAALTRGNLGLAVLYVLAKRWIDVFDALASTESLEKFVSLLLAESPDFSDEDTRDNSDEIHVESDHVAITLRGVLLGLFRNAQFWELHNIRAVFLSSVLSLTAQLSPYCFPTAGVDSTPRLIPIAHNDLTLACNVFSLLHNVPSEYFTRPVRTELVKRAMTGDVQICMELEGMAKQRTKMKRKRMDKDGSDAGRRGKSHTETDDSVPAEELKRWTRRLTFFRVFLQRMGQFLGPPSHSTSLGFVEHLLNPPSLPSPPKALTNVTLDLIQLHLVSLLRSQEPQAAASISSAISILIAAGPFSGSNSQETWAQLVVQSSVLKFIERTTGDFDSASLPDQVKRPLKTLLEALESALTRHARESVADQCQGPSSVPFELQINAWSRMLSLKRWLGMNSQAAAVSFGLKLATSTIRRGNSARMDSETCSGILGLLFEELWCMPDATHGVHLNVLVGFYAVNGGDRGSDIERIMDVHVTQASKKMSVEDFSYLVDVWKKALGEAGSEWVTNLLRGIVQIGCAPFDGILHKSADVRYQPAAIRSVDLSSIWSLLNKILSGSSEHDATTVFPIFQHIVTIIGALIRLRRDLVIHTLPHLGLVLRQLMMLTRKIRPQLGAKQSKIVTDTFPSWLSASQPLSTDEGRVLARLLTSLTTKTVPRTYTVASTESQKAESLAKPFAKHASYVLIAYVDAFNDPLCIINAEMRRELEPGLFALCEMVGEHSRDALMVSCAGFGRENDLEVTLEGVRKTAIRGQGLKTLGRLVNQTDLVPYARVILVYIVPFLICSLAIYGPCRILECNI</sequence>
<dbReference type="EMBL" id="JAGFBS010000033">
    <property type="protein sequence ID" value="KAG6371652.1"/>
    <property type="molecule type" value="Genomic_DNA"/>
</dbReference>